<dbReference type="SUPFAM" id="SSF53032">
    <property type="entry name" value="tRNA-intron endonuclease catalytic domain-like"/>
    <property type="match status" value="1"/>
</dbReference>
<dbReference type="GO" id="GO:0003676">
    <property type="term" value="F:nucleic acid binding"/>
    <property type="evidence" value="ECO:0007669"/>
    <property type="project" value="InterPro"/>
</dbReference>
<accession>A0A2P2I729</accession>
<evidence type="ECO:0000313" key="8">
    <source>
        <dbReference type="EMBL" id="LAB69690.1"/>
    </source>
</evidence>
<dbReference type="EMBL" id="IACF01004095">
    <property type="protein sequence ID" value="LAB69690.1"/>
    <property type="molecule type" value="mRNA"/>
</dbReference>
<reference evidence="8" key="1">
    <citation type="journal article" date="2018" name="Biosci. Biotechnol. Biochem.">
        <title>Polysaccharide hydrolase of the hadal zone amphipods Hirondellea gigas.</title>
        <authorList>
            <person name="Kobayashi H."/>
            <person name="Nagahama T."/>
            <person name="Arai W."/>
            <person name="Sasagawa Y."/>
            <person name="Umeda M."/>
            <person name="Hayashi T."/>
            <person name="Nikaido I."/>
            <person name="Watanabe H."/>
            <person name="Oguri K."/>
            <person name="Kitazato H."/>
            <person name="Fujioka K."/>
            <person name="Kido Y."/>
            <person name="Takami H."/>
        </authorList>
    </citation>
    <scope>NUCLEOTIDE SEQUENCE</scope>
    <source>
        <tissue evidence="8">Whole body</tissue>
    </source>
</reference>
<evidence type="ECO:0000256" key="1">
    <source>
        <dbReference type="ARBA" id="ARBA00008078"/>
    </source>
</evidence>
<dbReference type="GO" id="GO:0000379">
    <property type="term" value="P:tRNA-type intron splice site recognition and cleavage"/>
    <property type="evidence" value="ECO:0007669"/>
    <property type="project" value="TreeGrafter"/>
</dbReference>
<dbReference type="InterPro" id="IPR059049">
    <property type="entry name" value="TSEN34_N"/>
</dbReference>
<keyword evidence="8" id="KW-0540">Nuclease</keyword>
<sequence length="386" mass="43450">MMASINATLPIKISVIEELAVVWSLETVQVLREHRVTGVMDGALPEQPNQNRTRGLPMVLGKEAVTLLQDIAVIELVHYPDLNNSPSDKMDILQVAMEKGDFSKQRNRYIEDRKRHMMKHSDKILASAKKKNAKLAKDNPKRVPENKLTIENIISDKVKDLKLPGRGSLVVQIHMEYPFINDLKSVPVRWNYPITEREIMAYLVYRDLWQKGYWVVSGTECSLDFLLYKGDPMMVHACLGVKVVASDIDTNTSDATSIFDKLKLTNNDCKEKSTETPIKTTNNTITKSNDIIKDYACKPDAEKQSYINSNVKHLRVPIIPAEGEAVGGKSIFANPGISIEKMVGLVRMNGIAKRNLLLAYVQRNGTITYHTIKWNGFEFGGVKLPS</sequence>
<keyword evidence="4" id="KW-0456">Lyase</keyword>
<dbReference type="InterPro" id="IPR036167">
    <property type="entry name" value="tRNA_intron_Endo_cat-like_sf"/>
</dbReference>
<keyword evidence="8" id="KW-0378">Hydrolase</keyword>
<dbReference type="AlphaFoldDB" id="A0A2P2I729"/>
<evidence type="ECO:0000259" key="7">
    <source>
        <dbReference type="Pfam" id="PF26577"/>
    </source>
</evidence>
<dbReference type="InterPro" id="IPR006677">
    <property type="entry name" value="tRNA_intron_Endonuc_cat-like"/>
</dbReference>
<comment type="catalytic activity">
    <reaction evidence="5">
        <text>pretRNA = a 3'-half-tRNA molecule with a 5'-OH end + a 5'-half-tRNA molecule with a 2',3'-cyclic phosphate end + an intron with a 2',3'-cyclic phosphate and a 5'-hydroxyl terminus.</text>
        <dbReference type="EC" id="4.6.1.16"/>
    </reaction>
</comment>
<protein>
    <recommendedName>
        <fullName evidence="2">tRNA-intron lyase</fullName>
        <ecNumber evidence="2">4.6.1.16</ecNumber>
    </recommendedName>
</protein>
<dbReference type="PANTHER" id="PTHR13070:SF0">
    <property type="entry name" value="TRNA-SPLICING ENDONUCLEASE SUBUNIT SEN34"/>
    <property type="match status" value="1"/>
</dbReference>
<dbReference type="Gene3D" id="3.40.1350.10">
    <property type="match status" value="1"/>
</dbReference>
<evidence type="ECO:0000256" key="2">
    <source>
        <dbReference type="ARBA" id="ARBA00012573"/>
    </source>
</evidence>
<dbReference type="Pfam" id="PF26577">
    <property type="entry name" value="TSEN34_N"/>
    <property type="match status" value="1"/>
</dbReference>
<dbReference type="CDD" id="cd22363">
    <property type="entry name" value="tRNA-intron_lyase_C"/>
    <property type="match status" value="1"/>
</dbReference>
<dbReference type="EC" id="4.6.1.16" evidence="2"/>
<keyword evidence="8" id="KW-0255">Endonuclease</keyword>
<evidence type="ECO:0000259" key="6">
    <source>
        <dbReference type="Pfam" id="PF01974"/>
    </source>
</evidence>
<organism evidence="8">
    <name type="scientific">Hirondellea gigas</name>
    <dbReference type="NCBI Taxonomy" id="1518452"/>
    <lineage>
        <taxon>Eukaryota</taxon>
        <taxon>Metazoa</taxon>
        <taxon>Ecdysozoa</taxon>
        <taxon>Arthropoda</taxon>
        <taxon>Crustacea</taxon>
        <taxon>Multicrustacea</taxon>
        <taxon>Malacostraca</taxon>
        <taxon>Eumalacostraca</taxon>
        <taxon>Peracarida</taxon>
        <taxon>Amphipoda</taxon>
        <taxon>Amphilochidea</taxon>
        <taxon>Lysianassida</taxon>
        <taxon>Lysianassidira</taxon>
        <taxon>Lysianassoidea</taxon>
        <taxon>Lysianassidae</taxon>
        <taxon>Hirondellea</taxon>
    </lineage>
</organism>
<dbReference type="Pfam" id="PF01974">
    <property type="entry name" value="tRNA_int_endo"/>
    <property type="match status" value="1"/>
</dbReference>
<name>A0A2P2I729_9CRUS</name>
<dbReference type="InterPro" id="IPR011856">
    <property type="entry name" value="tRNA_endonuc-like_dom_sf"/>
</dbReference>
<dbReference type="GO" id="GO:0005634">
    <property type="term" value="C:nucleus"/>
    <property type="evidence" value="ECO:0007669"/>
    <property type="project" value="UniProtKB-ARBA"/>
</dbReference>
<proteinExistence type="evidence at transcript level"/>
<evidence type="ECO:0000256" key="3">
    <source>
        <dbReference type="ARBA" id="ARBA00022694"/>
    </source>
</evidence>
<evidence type="ECO:0000256" key="4">
    <source>
        <dbReference type="ARBA" id="ARBA00023239"/>
    </source>
</evidence>
<feature type="domain" description="tRNA intron endonuclease catalytic" evidence="6">
    <location>
        <begin position="201"/>
        <end position="256"/>
    </location>
</feature>
<dbReference type="PANTHER" id="PTHR13070">
    <property type="entry name" value="TRNA-SPLICING ENDONUCLEASE SUBUNIT SEN34-RELATED"/>
    <property type="match status" value="1"/>
</dbReference>
<evidence type="ECO:0000256" key="5">
    <source>
        <dbReference type="ARBA" id="ARBA00034031"/>
    </source>
</evidence>
<feature type="domain" description="TSEN34 N-terminal" evidence="7">
    <location>
        <begin position="11"/>
        <end position="78"/>
    </location>
</feature>
<keyword evidence="3" id="KW-0819">tRNA processing</keyword>
<dbReference type="GO" id="GO:0000213">
    <property type="term" value="F:tRNA-intron lyase activity"/>
    <property type="evidence" value="ECO:0007669"/>
    <property type="project" value="UniProtKB-EC"/>
</dbReference>
<comment type="similarity">
    <text evidence="1">Belongs to the tRNA-intron endonuclease family.</text>
</comment>